<dbReference type="PANTHER" id="PTHR33392:SF6">
    <property type="entry name" value="POLYISOPRENYL-TEICHOIC ACID--PEPTIDOGLYCAN TEICHOIC ACID TRANSFERASE TAGU"/>
    <property type="match status" value="1"/>
</dbReference>
<keyword evidence="3" id="KW-0812">Transmembrane</keyword>
<evidence type="ECO:0000259" key="4">
    <source>
        <dbReference type="Pfam" id="PF03816"/>
    </source>
</evidence>
<feature type="transmembrane region" description="Helical" evidence="3">
    <location>
        <begin position="93"/>
        <end position="112"/>
    </location>
</feature>
<feature type="domain" description="Cell envelope-related transcriptional attenuator" evidence="4">
    <location>
        <begin position="197"/>
        <end position="373"/>
    </location>
</feature>
<feature type="transmembrane region" description="Helical" evidence="3">
    <location>
        <begin position="59"/>
        <end position="81"/>
    </location>
</feature>
<keyword evidence="3" id="KW-1133">Transmembrane helix</keyword>
<dbReference type="Proteomes" id="UP001519331">
    <property type="component" value="Unassembled WGS sequence"/>
</dbReference>
<evidence type="ECO:0000256" key="3">
    <source>
        <dbReference type="SAM" id="Phobius"/>
    </source>
</evidence>
<proteinExistence type="inferred from homology"/>
<protein>
    <submittedName>
        <fullName evidence="5">LCP family protein required for cell wall assembly</fullName>
    </submittedName>
</protein>
<evidence type="ECO:0000313" key="6">
    <source>
        <dbReference type="Proteomes" id="UP001519331"/>
    </source>
</evidence>
<dbReference type="InterPro" id="IPR050922">
    <property type="entry name" value="LytR/CpsA/Psr_CW_biosynth"/>
</dbReference>
<dbReference type="Gene3D" id="3.40.630.190">
    <property type="entry name" value="LCP protein"/>
    <property type="match status" value="1"/>
</dbReference>
<feature type="transmembrane region" description="Helical" evidence="3">
    <location>
        <begin position="33"/>
        <end position="53"/>
    </location>
</feature>
<feature type="region of interest" description="Disordered" evidence="2">
    <location>
        <begin position="493"/>
        <end position="520"/>
    </location>
</feature>
<evidence type="ECO:0000256" key="2">
    <source>
        <dbReference type="SAM" id="MobiDB-lite"/>
    </source>
</evidence>
<keyword evidence="6" id="KW-1185">Reference proteome</keyword>
<sequence length="550" mass="59865">MSIPAITYHRFTTEPDVIRRPRTGSETDRTRRAFLVLLITLFIPGGAQIAFGSRRLGRAALVVTIGCWFTVLLGVVLYLFLRGPLLSILTQPFVMWLATVILAALAVGWLLLWLDALRLVHFASLAPGMRPVIAVLSVVLMVLTSGGLGYAAHMLNEGRVALSGIFGGGPAIDADEDGRYNFLLMGADAGEGREGLRPDSIHVMSVSRATGESIIVSIPRNFQNAQFEEGSPMQEIYPEGYNCGNECIINFLYTEVMEQYQHLYPEAEDPGAEAMMDAVSGTLDLQVDGYVMVDMAGFEELIDAMGGVSVESGGWVPYRGVRPDGEWGDAWWEPGEYTFSGEEALAYARSRTHSSDYNRIQRQQCIQQAMVAQFNPQTLLTQFSDLMQAGENLAETNLPQSQLGSFLDLAVDAQGHQPKRLTLGAPDFGASGDLFSTYPDFDEIHQRMEELKAEEDSAEEGFFGSSGYGSRSAAAAPFGTVLWPAPVGLATEPQAQDAVEEDEPPIEETTPPTQPDGSPLTVEYLMEAEDAGQISVLEEAASSNYDCTPQ</sequence>
<dbReference type="RefSeq" id="WP_210047752.1">
    <property type="nucleotide sequence ID" value="NZ_JAGINX010000001.1"/>
</dbReference>
<reference evidence="5 6" key="1">
    <citation type="submission" date="2021-03" db="EMBL/GenBank/DDBJ databases">
        <title>Sequencing the genomes of 1000 actinobacteria strains.</title>
        <authorList>
            <person name="Klenk H.-P."/>
        </authorList>
    </citation>
    <scope>NUCLEOTIDE SEQUENCE [LARGE SCALE GENOMIC DNA]</scope>
    <source>
        <strain evidence="5 6">DSM 12544</strain>
    </source>
</reference>
<comment type="caution">
    <text evidence="5">The sequence shown here is derived from an EMBL/GenBank/DDBJ whole genome shotgun (WGS) entry which is preliminary data.</text>
</comment>
<comment type="similarity">
    <text evidence="1">Belongs to the LytR/CpsA/Psr (LCP) family.</text>
</comment>
<organism evidence="5 6">
    <name type="scientific">Nesterenkonia lacusekhoensis</name>
    <dbReference type="NCBI Taxonomy" id="150832"/>
    <lineage>
        <taxon>Bacteria</taxon>
        <taxon>Bacillati</taxon>
        <taxon>Actinomycetota</taxon>
        <taxon>Actinomycetes</taxon>
        <taxon>Micrococcales</taxon>
        <taxon>Micrococcaceae</taxon>
        <taxon>Nesterenkonia</taxon>
    </lineage>
</organism>
<dbReference type="Pfam" id="PF03816">
    <property type="entry name" value="LytR_cpsA_psr"/>
    <property type="match status" value="1"/>
</dbReference>
<dbReference type="InterPro" id="IPR004474">
    <property type="entry name" value="LytR_CpsA_psr"/>
</dbReference>
<dbReference type="NCBIfam" id="TIGR00350">
    <property type="entry name" value="lytR_cpsA_psr"/>
    <property type="match status" value="1"/>
</dbReference>
<dbReference type="PANTHER" id="PTHR33392">
    <property type="entry name" value="POLYISOPRENYL-TEICHOIC ACID--PEPTIDOGLYCAN TEICHOIC ACID TRANSFERASE TAGU"/>
    <property type="match status" value="1"/>
</dbReference>
<feature type="transmembrane region" description="Helical" evidence="3">
    <location>
        <begin position="132"/>
        <end position="152"/>
    </location>
</feature>
<accession>A0ABS4T0I4</accession>
<evidence type="ECO:0000313" key="5">
    <source>
        <dbReference type="EMBL" id="MBP2317514.1"/>
    </source>
</evidence>
<dbReference type="EMBL" id="JAGINX010000001">
    <property type="protein sequence ID" value="MBP2317514.1"/>
    <property type="molecule type" value="Genomic_DNA"/>
</dbReference>
<name>A0ABS4T0I4_9MICC</name>
<gene>
    <name evidence="5" type="ORF">JOF45_000533</name>
</gene>
<evidence type="ECO:0000256" key="1">
    <source>
        <dbReference type="ARBA" id="ARBA00006068"/>
    </source>
</evidence>
<keyword evidence="3" id="KW-0472">Membrane</keyword>